<sequence>MFSSFPLIFLFSLASATFINRGTQQVATFDHLTGIPAVSEINHVGSYKGSKHNSLDILQTGVLAISGTPAQSENQVAAASITDYIATGGVSIAADTVKYFDLQSLYFLCAVDTVSSAVGVPEECSVAFTAYKKGSDVAYDTFNAQFNPDTALSSNIHKVGFPVSWFGLEKVDIAVVSAATNETLTALLIDTVSYKSYNLKEKSLYKLF</sequence>
<evidence type="ECO:0000256" key="1">
    <source>
        <dbReference type="SAM" id="SignalP"/>
    </source>
</evidence>
<reference evidence="2 3" key="1">
    <citation type="submission" date="2018-10" db="EMBL/GenBank/DDBJ databases">
        <title>Fifty Aureobasidium pullulans genomes reveal a recombining polyextremotolerant generalist.</title>
        <authorList>
            <person name="Gostincar C."/>
            <person name="Turk M."/>
            <person name="Zajc J."/>
            <person name="Gunde-Cimerman N."/>
        </authorList>
    </citation>
    <scope>NUCLEOTIDE SEQUENCE [LARGE SCALE GENOMIC DNA]</scope>
    <source>
        <strain evidence="2 3">EXF-9785</strain>
    </source>
</reference>
<comment type="caution">
    <text evidence="2">The sequence shown here is derived from an EMBL/GenBank/DDBJ whole genome shotgun (WGS) entry which is preliminary data.</text>
</comment>
<gene>
    <name evidence="2" type="ORF">D6D10_02039</name>
</gene>
<accession>A0A4S9F853</accession>
<name>A0A4S9F853_AURPU</name>
<proteinExistence type="predicted"/>
<feature type="chain" id="PRO_5044400094" evidence="1">
    <location>
        <begin position="17"/>
        <end position="208"/>
    </location>
</feature>
<dbReference type="Proteomes" id="UP000308953">
    <property type="component" value="Unassembled WGS sequence"/>
</dbReference>
<organism evidence="2 3">
    <name type="scientific">Aureobasidium pullulans</name>
    <name type="common">Black yeast</name>
    <name type="synonym">Pullularia pullulans</name>
    <dbReference type="NCBI Taxonomy" id="5580"/>
    <lineage>
        <taxon>Eukaryota</taxon>
        <taxon>Fungi</taxon>
        <taxon>Dikarya</taxon>
        <taxon>Ascomycota</taxon>
        <taxon>Pezizomycotina</taxon>
        <taxon>Dothideomycetes</taxon>
        <taxon>Dothideomycetidae</taxon>
        <taxon>Dothideales</taxon>
        <taxon>Saccotheciaceae</taxon>
        <taxon>Aureobasidium</taxon>
    </lineage>
</organism>
<feature type="signal peptide" evidence="1">
    <location>
        <begin position="1"/>
        <end position="16"/>
    </location>
</feature>
<dbReference type="AlphaFoldDB" id="A0A4S9F853"/>
<keyword evidence="1" id="KW-0732">Signal</keyword>
<dbReference type="EMBL" id="QZAV01000022">
    <property type="protein sequence ID" value="THX42334.1"/>
    <property type="molecule type" value="Genomic_DNA"/>
</dbReference>
<evidence type="ECO:0000313" key="2">
    <source>
        <dbReference type="EMBL" id="THX42334.1"/>
    </source>
</evidence>
<evidence type="ECO:0000313" key="3">
    <source>
        <dbReference type="Proteomes" id="UP000308953"/>
    </source>
</evidence>
<protein>
    <submittedName>
        <fullName evidence="2">Uncharacterized protein</fullName>
    </submittedName>
</protein>